<dbReference type="InterPro" id="IPR016181">
    <property type="entry name" value="Acyl_CoA_acyltransferase"/>
</dbReference>
<protein>
    <recommendedName>
        <fullName evidence="1">Phosphatidylglycerol lysyltransferase C-terminal domain-containing protein</fullName>
    </recommendedName>
</protein>
<reference evidence="2 3" key="1">
    <citation type="submission" date="2014-02" db="EMBL/GenBank/DDBJ databases">
        <title>Kosmotoga genome sequencing.</title>
        <authorList>
            <person name="Pollo S.M."/>
            <person name="Charchuk R."/>
            <person name="Nesbo C.L."/>
        </authorList>
    </citation>
    <scope>NUCLEOTIDE SEQUENCE [LARGE SCALE GENOMIC DNA]</scope>
    <source>
        <strain evidence="2 3">S304</strain>
    </source>
</reference>
<dbReference type="EMBL" id="JFHK01000026">
    <property type="protein sequence ID" value="OAA27583.1"/>
    <property type="molecule type" value="Genomic_DNA"/>
</dbReference>
<dbReference type="InterPro" id="IPR016732">
    <property type="entry name" value="UCP018688"/>
</dbReference>
<name>A0A176JVJ7_9BACT</name>
<accession>A0A176JVJ7</accession>
<proteinExistence type="predicted"/>
<dbReference type="PANTHER" id="PTHR41373:SF1">
    <property type="entry name" value="PHOSPHATIDYLGLYCEROL LYSYLTRANSFERASE C-TERMINAL DOMAIN-CONTAINING PROTEIN"/>
    <property type="match status" value="1"/>
</dbReference>
<evidence type="ECO:0000313" key="3">
    <source>
        <dbReference type="Proteomes" id="UP000077339"/>
    </source>
</evidence>
<dbReference type="PATRIC" id="fig|1453497.3.peg.999"/>
<evidence type="ECO:0000313" key="2">
    <source>
        <dbReference type="EMBL" id="OAA27583.1"/>
    </source>
</evidence>
<organism evidence="2 3">
    <name type="scientific">Kosmotoga arenicorallina S304</name>
    <dbReference type="NCBI Taxonomy" id="1453497"/>
    <lineage>
        <taxon>Bacteria</taxon>
        <taxon>Thermotogati</taxon>
        <taxon>Thermotogota</taxon>
        <taxon>Thermotogae</taxon>
        <taxon>Kosmotogales</taxon>
        <taxon>Kosmotogaceae</taxon>
        <taxon>Kosmotoga</taxon>
    </lineage>
</organism>
<gene>
    <name evidence="2" type="ORF">AT15_05030</name>
</gene>
<dbReference type="RefSeq" id="WP_068348898.1">
    <property type="nucleotide sequence ID" value="NZ_JFHK01000026.1"/>
</dbReference>
<feature type="domain" description="Phosphatidylglycerol lysyltransferase C-terminal" evidence="1">
    <location>
        <begin position="18"/>
        <end position="286"/>
    </location>
</feature>
<dbReference type="STRING" id="1453497.AT15_05030"/>
<dbReference type="PIRSF" id="PIRSF018688">
    <property type="entry name" value="UCP018688"/>
    <property type="match status" value="1"/>
</dbReference>
<dbReference type="AlphaFoldDB" id="A0A176JVJ7"/>
<comment type="caution">
    <text evidence="2">The sequence shown here is derived from an EMBL/GenBank/DDBJ whole genome shotgun (WGS) entry which is preliminary data.</text>
</comment>
<dbReference type="InterPro" id="IPR024320">
    <property type="entry name" value="LPG_synthase_C"/>
</dbReference>
<keyword evidence="3" id="KW-1185">Reference proteome</keyword>
<dbReference type="Proteomes" id="UP000077339">
    <property type="component" value="Unassembled WGS sequence"/>
</dbReference>
<dbReference type="OrthoDB" id="9765580at2"/>
<sequence length="295" mass="34851">MILRTQDFEKYQAYLERYEVENSKIAFANLLAYEHFHGAKVYFEEEKMIILSTPSGKTPSIFPPLVPRTDLAGYLYAMKKYFRNEFNSPLFIRDCDEDFVARVNCLGIDYERIINRGQWEYIYRAEDIRNLSGRKLHKKKNRLNKFIGSHPSYYSRKIQKHDREKVLDFFDYWCKQKGCNRDDNLIFERESIIKLFELMDFLPISGIVTFVDEKIRGFSLGSYLRKDTFVVFVEKADLSKKYEGLYVALRRDTAKIAAPDCTFINLQQDLDIPGIRKSKLSWKPAKILVCDTLKI</sequence>
<dbReference type="Pfam" id="PF09924">
    <property type="entry name" value="LPG_synthase_C"/>
    <property type="match status" value="1"/>
</dbReference>
<dbReference type="Gene3D" id="3.40.630.30">
    <property type="match status" value="1"/>
</dbReference>
<dbReference type="SUPFAM" id="SSF55729">
    <property type="entry name" value="Acyl-CoA N-acyltransferases (Nat)"/>
    <property type="match status" value="2"/>
</dbReference>
<dbReference type="PANTHER" id="PTHR41373">
    <property type="entry name" value="DUF2156 DOMAIN-CONTAINING PROTEIN"/>
    <property type="match status" value="1"/>
</dbReference>
<evidence type="ECO:0000259" key="1">
    <source>
        <dbReference type="Pfam" id="PF09924"/>
    </source>
</evidence>